<feature type="binding site" evidence="7">
    <location>
        <position position="123"/>
    </location>
    <ligand>
        <name>L-glutamine</name>
        <dbReference type="ChEBI" id="CHEBI:58359"/>
    </ligand>
</feature>
<protein>
    <recommendedName>
        <fullName evidence="7 8">Glutamine-dependent NAD(+) synthetase</fullName>
        <ecNumber evidence="7 8">6.3.5.1</ecNumber>
    </recommendedName>
    <alternativeName>
        <fullName evidence="7 8">NAD(+) synthase [glutamine-hydrolyzing]</fullName>
    </alternativeName>
</protein>
<dbReference type="EC" id="6.3.5.1" evidence="7 8"/>
<sequence length="558" mass="62005">MFQKVTHMKIAIAQINPVIGDFEYNFNLIKSFAGKAIKQNCDLVVFPELSVTGYPPRDLLEKKDFIEANLSYLSRLVDEIRGIGVICGFADKADEGNLLYNSAVLFENGKILHKTNKRLLPTYDVFDESRYFEAGAEFAPYSYKDKIIGIAICEDAWNDDNSSGEKKYHLNPVSLMIKNGANLIINISASPFHMGKQQFRQNMFGAIARKYKVPFIFANQVGGNDSVLFDGTSAVFDTNGRIIALARDFDQDLIFYDTDNPSGNLLQENMHPVSASNTEAVLKALVMGTRDYVTKCGFSKVVLGLSGGIDSAITAFIAAQAIGPENVLTVFMPSSYTSKENYGDTQKLAQNIGTKYEIIPIDSVFEGFLKLVSPSFKQNEPEVTEQNIQARIRGTILMALSNRENRILLSTGNKSELAVGYCTLYGDMNGGLAVISDIPKTIVYEISHFINRSKETIPANIIKKAPSAELKPDQTDQDDLPPYDLLDAILKGYIEDLKGAKELIAQGFDAKTVKDVILRVDRNEYKRHQAAPGLKVTSKAFGYGRRYPLAQRYTQRDI</sequence>
<comment type="pathway">
    <text evidence="1 7 8">Cofactor biosynthesis; NAD(+) biosynthesis; NAD(+) from deamido-NAD(+) (L-Gln route): step 1/1.</text>
</comment>
<dbReference type="GO" id="GO:0005524">
    <property type="term" value="F:ATP binding"/>
    <property type="evidence" value="ECO:0007669"/>
    <property type="project" value="UniProtKB-UniRule"/>
</dbReference>
<comment type="similarity">
    <text evidence="2 7 8">In the C-terminal section; belongs to the NAD synthetase family.</text>
</comment>
<evidence type="ECO:0000256" key="1">
    <source>
        <dbReference type="ARBA" id="ARBA00005188"/>
    </source>
</evidence>
<dbReference type="InterPro" id="IPR036526">
    <property type="entry name" value="C-N_Hydrolase_sf"/>
</dbReference>
<reference evidence="11" key="1">
    <citation type="journal article" date="2011" name="Environ. Microbiol.">
        <title>Genomic insights into the metabolic potential of the polycyclic aromatic hydrocarbon degrading sulfate-reducing Deltaproteobacterium N47.</title>
        <authorList>
            <person name="Bergmann F."/>
            <person name="Selesi D."/>
            <person name="Weinmaier T."/>
            <person name="Tischler P."/>
            <person name="Rattei T."/>
            <person name="Meckenstock R.U."/>
        </authorList>
    </citation>
    <scope>NUCLEOTIDE SEQUENCE</scope>
</reference>
<dbReference type="PANTHER" id="PTHR23090">
    <property type="entry name" value="NH 3 /GLUTAMINE-DEPENDENT NAD + SYNTHETASE"/>
    <property type="match status" value="1"/>
</dbReference>
<dbReference type="GO" id="GO:0009435">
    <property type="term" value="P:NAD+ biosynthetic process"/>
    <property type="evidence" value="ECO:0007669"/>
    <property type="project" value="UniProtKB-UniRule"/>
</dbReference>
<evidence type="ECO:0000313" key="11">
    <source>
        <dbReference type="EMBL" id="CBX27196.1"/>
    </source>
</evidence>
<comment type="catalytic activity">
    <reaction evidence="7 8">
        <text>deamido-NAD(+) + L-glutamine + ATP + H2O = L-glutamate + AMP + diphosphate + NAD(+) + H(+)</text>
        <dbReference type="Rhea" id="RHEA:24384"/>
        <dbReference type="ChEBI" id="CHEBI:15377"/>
        <dbReference type="ChEBI" id="CHEBI:15378"/>
        <dbReference type="ChEBI" id="CHEBI:29985"/>
        <dbReference type="ChEBI" id="CHEBI:30616"/>
        <dbReference type="ChEBI" id="CHEBI:33019"/>
        <dbReference type="ChEBI" id="CHEBI:57540"/>
        <dbReference type="ChEBI" id="CHEBI:58359"/>
        <dbReference type="ChEBI" id="CHEBI:58437"/>
        <dbReference type="ChEBI" id="CHEBI:456215"/>
        <dbReference type="EC" id="6.3.5.1"/>
    </reaction>
</comment>
<comment type="caution">
    <text evidence="7">Lacks conserved residue(s) required for the propagation of feature annotation.</text>
</comment>
<dbReference type="NCBIfam" id="NF010588">
    <property type="entry name" value="PRK13981.1"/>
    <property type="match status" value="1"/>
</dbReference>
<dbReference type="PANTHER" id="PTHR23090:SF9">
    <property type="entry name" value="GLUTAMINE-DEPENDENT NAD(+) SYNTHETASE"/>
    <property type="match status" value="1"/>
</dbReference>
<feature type="binding site" evidence="7">
    <location>
        <position position="526"/>
    </location>
    <ligand>
        <name>deamido-NAD(+)</name>
        <dbReference type="ChEBI" id="CHEBI:58437"/>
        <note>ligand shared between two neighboring subunits</note>
    </ligand>
</feature>
<dbReference type="InterPro" id="IPR022310">
    <property type="entry name" value="NAD/GMP_synthase"/>
</dbReference>
<evidence type="ECO:0000256" key="6">
    <source>
        <dbReference type="ARBA" id="ARBA00023027"/>
    </source>
</evidence>
<feature type="binding site" evidence="7">
    <location>
        <position position="196"/>
    </location>
    <ligand>
        <name>L-glutamine</name>
        <dbReference type="ChEBI" id="CHEBI:58359"/>
    </ligand>
</feature>
<feature type="binding site" evidence="7">
    <location>
        <position position="416"/>
    </location>
    <ligand>
        <name>deamido-NAD(+)</name>
        <dbReference type="ChEBI" id="CHEBI:58437"/>
        <note>ligand shared between two neighboring subunits</note>
    </ligand>
</feature>
<proteinExistence type="inferred from homology"/>
<evidence type="ECO:0000256" key="5">
    <source>
        <dbReference type="ARBA" id="ARBA00022840"/>
    </source>
</evidence>
<dbReference type="InterPro" id="IPR003694">
    <property type="entry name" value="NAD_synthase"/>
</dbReference>
<evidence type="ECO:0000256" key="4">
    <source>
        <dbReference type="ARBA" id="ARBA00022741"/>
    </source>
</evidence>
<dbReference type="PROSITE" id="PS50263">
    <property type="entry name" value="CN_HYDROLASE"/>
    <property type="match status" value="1"/>
</dbReference>
<name>E1Y9F2_9BACT</name>
<feature type="binding site" evidence="7">
    <location>
        <begin position="304"/>
        <end position="311"/>
    </location>
    <ligand>
        <name>ATP</name>
        <dbReference type="ChEBI" id="CHEBI:30616"/>
    </ligand>
</feature>
<dbReference type="PIRSF" id="PIRSF006630">
    <property type="entry name" value="NADS_GAT"/>
    <property type="match status" value="1"/>
</dbReference>
<dbReference type="InterPro" id="IPR003010">
    <property type="entry name" value="C-N_Hydrolase"/>
</dbReference>
<dbReference type="GO" id="GO:0005737">
    <property type="term" value="C:cytoplasm"/>
    <property type="evidence" value="ECO:0007669"/>
    <property type="project" value="InterPro"/>
</dbReference>
<evidence type="ECO:0000256" key="2">
    <source>
        <dbReference type="ARBA" id="ARBA00007145"/>
    </source>
</evidence>
<comment type="similarity">
    <text evidence="9">Belongs to the NAD synthetase family.</text>
</comment>
<evidence type="ECO:0000256" key="8">
    <source>
        <dbReference type="PIRNR" id="PIRNR006630"/>
    </source>
</evidence>
<feature type="domain" description="CN hydrolase" evidence="10">
    <location>
        <begin position="8"/>
        <end position="260"/>
    </location>
</feature>
<dbReference type="SUPFAM" id="SSF52402">
    <property type="entry name" value="Adenine nucleotide alpha hydrolases-like"/>
    <property type="match status" value="1"/>
</dbReference>
<dbReference type="Pfam" id="PF02540">
    <property type="entry name" value="NAD_synthase"/>
    <property type="match status" value="1"/>
</dbReference>
<evidence type="ECO:0000256" key="3">
    <source>
        <dbReference type="ARBA" id="ARBA00022598"/>
    </source>
</evidence>
<dbReference type="GO" id="GO:0008795">
    <property type="term" value="F:NAD+ synthase activity"/>
    <property type="evidence" value="ECO:0007669"/>
    <property type="project" value="UniProtKB-UniRule"/>
</dbReference>
<dbReference type="GO" id="GO:0004359">
    <property type="term" value="F:glutaminase activity"/>
    <property type="evidence" value="ECO:0007669"/>
    <property type="project" value="InterPro"/>
</dbReference>
<keyword evidence="4 7" id="KW-0547">Nucleotide-binding</keyword>
<dbReference type="CDD" id="cd00553">
    <property type="entry name" value="NAD_synthase"/>
    <property type="match status" value="1"/>
</dbReference>
<feature type="binding site" evidence="7">
    <location>
        <position position="190"/>
    </location>
    <ligand>
        <name>L-glutamine</name>
        <dbReference type="ChEBI" id="CHEBI:58359"/>
    </ligand>
</feature>
<feature type="active site" description="Proton acceptor; for glutaminase activity" evidence="7">
    <location>
        <position position="48"/>
    </location>
</feature>
<dbReference type="Gene3D" id="3.60.110.10">
    <property type="entry name" value="Carbon-nitrogen hydrolase"/>
    <property type="match status" value="1"/>
</dbReference>
<evidence type="ECO:0000259" key="10">
    <source>
        <dbReference type="PROSITE" id="PS50263"/>
    </source>
</evidence>
<evidence type="ECO:0000256" key="9">
    <source>
        <dbReference type="RuleBase" id="RU003811"/>
    </source>
</evidence>
<feature type="binding site" evidence="7">
    <location>
        <position position="387"/>
    </location>
    <ligand>
        <name>deamido-NAD(+)</name>
        <dbReference type="ChEBI" id="CHEBI:58437"/>
        <note>ligand shared between two neighboring subunits</note>
    </ligand>
</feature>
<keyword evidence="5 7" id="KW-0067">ATP-binding</keyword>
<dbReference type="FunFam" id="3.40.50.620:FF:000106">
    <property type="entry name" value="Glutamine-dependent NAD(+) synthetase"/>
    <property type="match status" value="1"/>
</dbReference>
<feature type="active site" description="For glutaminase activity" evidence="7">
    <location>
        <position position="117"/>
    </location>
</feature>
<evidence type="ECO:0000256" key="7">
    <source>
        <dbReference type="HAMAP-Rule" id="MF_02090"/>
    </source>
</evidence>
<organism evidence="11">
    <name type="scientific">uncultured Desulfobacterium sp</name>
    <dbReference type="NCBI Taxonomy" id="201089"/>
    <lineage>
        <taxon>Bacteria</taxon>
        <taxon>Pseudomonadati</taxon>
        <taxon>Thermodesulfobacteriota</taxon>
        <taxon>Desulfobacteria</taxon>
        <taxon>Desulfobacterales</taxon>
        <taxon>Desulfobacteriaceae</taxon>
        <taxon>Desulfobacterium</taxon>
        <taxon>environmental samples</taxon>
    </lineage>
</organism>
<dbReference type="Pfam" id="PF00795">
    <property type="entry name" value="CN_hydrolase"/>
    <property type="match status" value="1"/>
</dbReference>
<dbReference type="NCBIfam" id="TIGR00552">
    <property type="entry name" value="nadE"/>
    <property type="match status" value="1"/>
</dbReference>
<dbReference type="GO" id="GO:0003952">
    <property type="term" value="F:NAD+ synthase (glutamine-hydrolyzing) activity"/>
    <property type="evidence" value="ECO:0007669"/>
    <property type="project" value="UniProtKB-UniRule"/>
</dbReference>
<comment type="function">
    <text evidence="7">Catalyzes the ATP-dependent amidation of deamido-NAD to form NAD. Uses L-glutamine as a nitrogen source.</text>
</comment>
<dbReference type="Gene3D" id="3.40.50.620">
    <property type="entry name" value="HUPs"/>
    <property type="match status" value="1"/>
</dbReference>
<dbReference type="HAMAP" id="MF_02090">
    <property type="entry name" value="NadE_glutamine_dep"/>
    <property type="match status" value="1"/>
</dbReference>
<feature type="active site" description="Nucleophile; for glutaminase activity" evidence="7">
    <location>
        <position position="153"/>
    </location>
</feature>
<keyword evidence="3 7" id="KW-0436">Ligase</keyword>
<accession>E1Y9F2</accession>
<dbReference type="UniPathway" id="UPA00253">
    <property type="reaction ID" value="UER00334"/>
</dbReference>
<dbReference type="CDD" id="cd07570">
    <property type="entry name" value="GAT_Gln-NAD-synth"/>
    <property type="match status" value="1"/>
</dbReference>
<dbReference type="EMBL" id="FR695864">
    <property type="protein sequence ID" value="CBX27196.1"/>
    <property type="molecule type" value="Genomic_DNA"/>
</dbReference>
<dbReference type="AlphaFoldDB" id="E1Y9F2"/>
<dbReference type="SUPFAM" id="SSF56317">
    <property type="entry name" value="Carbon-nitrogen hydrolase"/>
    <property type="match status" value="1"/>
</dbReference>
<dbReference type="InterPro" id="IPR014729">
    <property type="entry name" value="Rossmann-like_a/b/a_fold"/>
</dbReference>
<dbReference type="InterPro" id="IPR014445">
    <property type="entry name" value="Gln-dep_NAD_synthase"/>
</dbReference>
<gene>
    <name evidence="7" type="primary">nadE</name>
    <name evidence="11" type="ORF">N47_A12250</name>
</gene>
<feature type="binding site" evidence="7">
    <location>
        <position position="411"/>
    </location>
    <ligand>
        <name>ATP</name>
        <dbReference type="ChEBI" id="CHEBI:30616"/>
    </ligand>
</feature>
<keyword evidence="6 7" id="KW-0520">NAD</keyword>